<keyword evidence="13 17" id="KW-0961">Cell wall biogenesis/degradation</keyword>
<reference evidence="18 19" key="1">
    <citation type="submission" date="2016-01" db="EMBL/GenBank/DDBJ databases">
        <title>Highly variable Streptococcus oralis are common among viridans streptococci isolated from primates.</title>
        <authorList>
            <person name="Denapaite D."/>
            <person name="Rieger M."/>
            <person name="Koendgen S."/>
            <person name="Brueckner R."/>
            <person name="Ochigava I."/>
            <person name="Kappeler P."/>
            <person name="Maetz-Rensing K."/>
            <person name="Leendertz F."/>
            <person name="Hakenbeck R."/>
        </authorList>
    </citation>
    <scope>NUCLEOTIDE SEQUENCE [LARGE SCALE GENOMIC DNA]</scope>
    <source>
        <strain evidence="18 19">DD30</strain>
    </source>
</reference>
<keyword evidence="10 17" id="KW-1133">Transmembrane helix</keyword>
<feature type="transmembrane region" description="Helical" evidence="17">
    <location>
        <begin position="261"/>
        <end position="280"/>
    </location>
</feature>
<comment type="function">
    <text evidence="17">Catalyzes the dephosphorylation of undecaprenyl diphosphate (UPP). Confers resistance to bacitracin.</text>
</comment>
<dbReference type="NCBIfam" id="NF001391">
    <property type="entry name" value="PRK00281.1-5"/>
    <property type="match status" value="1"/>
</dbReference>
<dbReference type="GO" id="GO:0005886">
    <property type="term" value="C:plasma membrane"/>
    <property type="evidence" value="ECO:0007669"/>
    <property type="project" value="UniProtKB-SubCell"/>
</dbReference>
<evidence type="ECO:0000256" key="3">
    <source>
        <dbReference type="ARBA" id="ARBA00012374"/>
    </source>
</evidence>
<feature type="transmembrane region" description="Helical" evidence="17">
    <location>
        <begin position="45"/>
        <end position="67"/>
    </location>
</feature>
<comment type="similarity">
    <text evidence="2 17">Belongs to the UppP family.</text>
</comment>
<proteinExistence type="inferred from homology"/>
<dbReference type="PANTHER" id="PTHR30622:SF3">
    <property type="entry name" value="UNDECAPRENYL-DIPHOSPHATASE"/>
    <property type="match status" value="1"/>
</dbReference>
<dbReference type="GO" id="GO:0071555">
    <property type="term" value="P:cell wall organization"/>
    <property type="evidence" value="ECO:0007669"/>
    <property type="project" value="UniProtKB-KW"/>
</dbReference>
<keyword evidence="9 17" id="KW-0573">Peptidoglycan synthesis</keyword>
<evidence type="ECO:0000256" key="10">
    <source>
        <dbReference type="ARBA" id="ARBA00022989"/>
    </source>
</evidence>
<evidence type="ECO:0000256" key="11">
    <source>
        <dbReference type="ARBA" id="ARBA00023136"/>
    </source>
</evidence>
<evidence type="ECO:0000256" key="8">
    <source>
        <dbReference type="ARBA" id="ARBA00022960"/>
    </source>
</evidence>
<dbReference type="GO" id="GO:0046677">
    <property type="term" value="P:response to antibiotic"/>
    <property type="evidence" value="ECO:0007669"/>
    <property type="project" value="UniProtKB-UniRule"/>
</dbReference>
<dbReference type="EMBL" id="LQRP01000046">
    <property type="protein sequence ID" value="KXT97617.1"/>
    <property type="molecule type" value="Genomic_DNA"/>
</dbReference>
<evidence type="ECO:0000313" key="19">
    <source>
        <dbReference type="Proteomes" id="UP000070220"/>
    </source>
</evidence>
<dbReference type="GO" id="GO:0008360">
    <property type="term" value="P:regulation of cell shape"/>
    <property type="evidence" value="ECO:0007669"/>
    <property type="project" value="UniProtKB-KW"/>
</dbReference>
<dbReference type="AlphaFoldDB" id="A0A139Q508"/>
<keyword evidence="6 17" id="KW-0812">Transmembrane</keyword>
<evidence type="ECO:0000256" key="14">
    <source>
        <dbReference type="ARBA" id="ARBA00032707"/>
    </source>
</evidence>
<dbReference type="Pfam" id="PF02673">
    <property type="entry name" value="BacA"/>
    <property type="match status" value="1"/>
</dbReference>
<dbReference type="Proteomes" id="UP000070220">
    <property type="component" value="Unassembled WGS sequence"/>
</dbReference>
<sequence length="281" mass="31805">MYFIEILKSIFFGIVEGITEWLPISSTGHLILVEEFVQYKDQNEAFMSMFNVVIQLGAILAVMVIYFNKLNPFKPGKTKVEVRRTWQLWSKVFVATLPLLLVFKLDDWFDANFHNMVSVAIMLIIYGVAFIYLEKRNKAQDIEPTVTELDKLPYKTALYIGLFQVLALFPGTSRSGATIVGGLLNGTSRSVVTEFTFYLGIPVMFGASALKIFKFIKAGQLLSFGQLFLLLVAMGVAFAVSMVAIRFLTSYVKKHDFTLFGKYRIVLGSVLLLYSFVRLFV</sequence>
<dbReference type="EC" id="3.6.1.27" evidence="3 17"/>
<evidence type="ECO:0000256" key="5">
    <source>
        <dbReference type="ARBA" id="ARBA00022475"/>
    </source>
</evidence>
<keyword evidence="8 17" id="KW-0133">Cell shape</keyword>
<gene>
    <name evidence="17" type="primary">uppP</name>
    <name evidence="18" type="ORF">SORDD30_01241</name>
</gene>
<comment type="miscellaneous">
    <text evidence="17">Bacitracin is thought to be involved in the inhibition of peptidoglycan synthesis by sequestering undecaprenyl diphosphate, thereby reducing the pool of lipid carrier available.</text>
</comment>
<evidence type="ECO:0000256" key="7">
    <source>
        <dbReference type="ARBA" id="ARBA00022801"/>
    </source>
</evidence>
<dbReference type="PATRIC" id="fig|1303.83.peg.1303"/>
<evidence type="ECO:0000256" key="4">
    <source>
        <dbReference type="ARBA" id="ARBA00021581"/>
    </source>
</evidence>
<evidence type="ECO:0000256" key="16">
    <source>
        <dbReference type="ARBA" id="ARBA00047594"/>
    </source>
</evidence>
<protein>
    <recommendedName>
        <fullName evidence="4 17">Undecaprenyl-diphosphatase</fullName>
        <ecNumber evidence="3 17">3.6.1.27</ecNumber>
    </recommendedName>
    <alternativeName>
        <fullName evidence="15 17">Bacitracin resistance protein</fullName>
    </alternativeName>
    <alternativeName>
        <fullName evidence="14 17">Undecaprenyl pyrophosphate phosphatase</fullName>
    </alternativeName>
</protein>
<evidence type="ECO:0000313" key="18">
    <source>
        <dbReference type="EMBL" id="KXT97617.1"/>
    </source>
</evidence>
<dbReference type="GO" id="GO:0009252">
    <property type="term" value="P:peptidoglycan biosynthetic process"/>
    <property type="evidence" value="ECO:0007669"/>
    <property type="project" value="UniProtKB-KW"/>
</dbReference>
<evidence type="ECO:0000256" key="6">
    <source>
        <dbReference type="ARBA" id="ARBA00022692"/>
    </source>
</evidence>
<keyword evidence="7 17" id="KW-0378">Hydrolase</keyword>
<accession>A0A139Q508</accession>
<dbReference type="GO" id="GO:0050380">
    <property type="term" value="F:undecaprenyl-diphosphatase activity"/>
    <property type="evidence" value="ECO:0007669"/>
    <property type="project" value="UniProtKB-UniRule"/>
</dbReference>
<feature type="transmembrane region" description="Helical" evidence="17">
    <location>
        <begin position="154"/>
        <end position="175"/>
    </location>
</feature>
<keyword evidence="11 17" id="KW-0472">Membrane</keyword>
<feature type="transmembrane region" description="Helical" evidence="17">
    <location>
        <begin position="228"/>
        <end position="249"/>
    </location>
</feature>
<evidence type="ECO:0000256" key="9">
    <source>
        <dbReference type="ARBA" id="ARBA00022984"/>
    </source>
</evidence>
<evidence type="ECO:0000256" key="12">
    <source>
        <dbReference type="ARBA" id="ARBA00023251"/>
    </source>
</evidence>
<dbReference type="RefSeq" id="WP_061421411.1">
    <property type="nucleotide sequence ID" value="NZ_KQ970370.1"/>
</dbReference>
<name>A0A139Q508_STROR</name>
<evidence type="ECO:0000256" key="1">
    <source>
        <dbReference type="ARBA" id="ARBA00004651"/>
    </source>
</evidence>
<evidence type="ECO:0000256" key="15">
    <source>
        <dbReference type="ARBA" id="ARBA00032932"/>
    </source>
</evidence>
<keyword evidence="5 17" id="KW-1003">Cell membrane</keyword>
<feature type="transmembrane region" description="Helical" evidence="17">
    <location>
        <begin position="111"/>
        <end position="133"/>
    </location>
</feature>
<evidence type="ECO:0000256" key="17">
    <source>
        <dbReference type="HAMAP-Rule" id="MF_01006"/>
    </source>
</evidence>
<comment type="caution">
    <text evidence="18">The sequence shown here is derived from an EMBL/GenBank/DDBJ whole genome shotgun (WGS) entry which is preliminary data.</text>
</comment>
<evidence type="ECO:0000256" key="13">
    <source>
        <dbReference type="ARBA" id="ARBA00023316"/>
    </source>
</evidence>
<keyword evidence="12 17" id="KW-0046">Antibiotic resistance</keyword>
<dbReference type="InterPro" id="IPR003824">
    <property type="entry name" value="UppP"/>
</dbReference>
<dbReference type="PANTHER" id="PTHR30622">
    <property type="entry name" value="UNDECAPRENYL-DIPHOSPHATASE"/>
    <property type="match status" value="1"/>
</dbReference>
<organism evidence="18 19">
    <name type="scientific">Streptococcus oralis</name>
    <dbReference type="NCBI Taxonomy" id="1303"/>
    <lineage>
        <taxon>Bacteria</taxon>
        <taxon>Bacillati</taxon>
        <taxon>Bacillota</taxon>
        <taxon>Bacilli</taxon>
        <taxon>Lactobacillales</taxon>
        <taxon>Streptococcaceae</taxon>
        <taxon>Streptococcus</taxon>
    </lineage>
</organism>
<feature type="transmembrane region" description="Helical" evidence="17">
    <location>
        <begin position="195"/>
        <end position="216"/>
    </location>
</feature>
<comment type="catalytic activity">
    <reaction evidence="16 17">
        <text>di-trans,octa-cis-undecaprenyl diphosphate + H2O = di-trans,octa-cis-undecaprenyl phosphate + phosphate + H(+)</text>
        <dbReference type="Rhea" id="RHEA:28094"/>
        <dbReference type="ChEBI" id="CHEBI:15377"/>
        <dbReference type="ChEBI" id="CHEBI:15378"/>
        <dbReference type="ChEBI" id="CHEBI:43474"/>
        <dbReference type="ChEBI" id="CHEBI:58405"/>
        <dbReference type="ChEBI" id="CHEBI:60392"/>
        <dbReference type="EC" id="3.6.1.27"/>
    </reaction>
</comment>
<comment type="subcellular location">
    <subcellularLocation>
        <location evidence="1 17">Cell membrane</location>
        <topology evidence="1 17">Multi-pass membrane protein</topology>
    </subcellularLocation>
</comment>
<dbReference type="HAMAP" id="MF_01006">
    <property type="entry name" value="Undec_diphosphatase"/>
    <property type="match status" value="1"/>
</dbReference>
<evidence type="ECO:0000256" key="2">
    <source>
        <dbReference type="ARBA" id="ARBA00010621"/>
    </source>
</evidence>